<name>A0A6V8R259_TRIAP</name>
<evidence type="ECO:0000313" key="4">
    <source>
        <dbReference type="Proteomes" id="UP000517252"/>
    </source>
</evidence>
<feature type="compositionally biased region" description="Basic residues" evidence="2">
    <location>
        <begin position="277"/>
        <end position="289"/>
    </location>
</feature>
<comment type="caution">
    <text evidence="3">The sequence shown here is derived from an EMBL/GenBank/DDBJ whole genome shotgun (WGS) entry which is preliminary data.</text>
</comment>
<feature type="region of interest" description="Disordered" evidence="2">
    <location>
        <begin position="454"/>
        <end position="480"/>
    </location>
</feature>
<evidence type="ECO:0000256" key="2">
    <source>
        <dbReference type="SAM" id="MobiDB-lite"/>
    </source>
</evidence>
<feature type="coiled-coil region" evidence="1">
    <location>
        <begin position="111"/>
        <end position="199"/>
    </location>
</feature>
<dbReference type="EMBL" id="BLZH01000012">
    <property type="protein sequence ID" value="GFP59097.1"/>
    <property type="molecule type" value="Genomic_DNA"/>
</dbReference>
<reference evidence="3 4" key="1">
    <citation type="submission" date="2020-07" db="EMBL/GenBank/DDBJ databases">
        <title>Trichoderma asperellum IC-1 whole genome shotgun sequence.</title>
        <authorList>
            <person name="Kanamasa S."/>
            <person name="Takahashi H."/>
        </authorList>
    </citation>
    <scope>NUCLEOTIDE SEQUENCE [LARGE SCALE GENOMIC DNA]</scope>
    <source>
        <strain evidence="3 4">IC-1</strain>
    </source>
</reference>
<dbReference type="Proteomes" id="UP000517252">
    <property type="component" value="Unassembled WGS sequence"/>
</dbReference>
<feature type="region of interest" description="Disordered" evidence="2">
    <location>
        <begin position="264"/>
        <end position="293"/>
    </location>
</feature>
<feature type="compositionally biased region" description="Polar residues" evidence="2">
    <location>
        <begin position="264"/>
        <end position="275"/>
    </location>
</feature>
<gene>
    <name evidence="3" type="ORF">TASIC1_0012010000</name>
</gene>
<keyword evidence="1" id="KW-0175">Coiled coil</keyword>
<organism evidence="3 4">
    <name type="scientific">Trichoderma asperellum</name>
    <name type="common">Filamentous fungus</name>
    <dbReference type="NCBI Taxonomy" id="101201"/>
    <lineage>
        <taxon>Eukaryota</taxon>
        <taxon>Fungi</taxon>
        <taxon>Dikarya</taxon>
        <taxon>Ascomycota</taxon>
        <taxon>Pezizomycotina</taxon>
        <taxon>Sordariomycetes</taxon>
        <taxon>Hypocreomycetidae</taxon>
        <taxon>Hypocreales</taxon>
        <taxon>Hypocreaceae</taxon>
        <taxon>Trichoderma</taxon>
    </lineage>
</organism>
<sequence>MVASATKEATHANGIFCWFHSKQVYGLYRGYKRRNASLDALDDESPPYLKKAKVTLANQRFEDIEDENTLREVHSHLFEKYVLIGKVIDARKLHHTHFYSLQVDYGHQAYIDKLSSQRHNILQSLERLEKRTADLLYRKEQWFAWVRKAQEEEEATREKEQRKVKQEASLFKRYRDKLRARLERARREEEKKSQDAYLEQAYQERMAMSADETDNDEDWDPIKDMKLDKRTQYIDLIKHFLWMDAENTDGNEGDDLANPVATSTEALPTEDSQTPSKKAKKRSNAKRSAMKPGNLGVSAAVSIADRGQKRLMAIQESNKASTNADQHVPDKKDIETEREMRKRLSEGVEKKMENIWGFQLVGSLENPHETHTRTAPMTDDEIESAVKDIREIKLLLFCRLLLAQASMLPAALRSSSVEEFLNDAEIVDSDLRDLCLKLEDPSLQQIRDACADFTRGDDAEEDIDNTSDESDTEDEDGDTLADLMSDNDRYAHLHTDNWLVEKLFPGELKPRKEKAGSSSQKTRVTICGKSVWNHASEKAMSRDGWLHFAGIGEFSDLNLLTLWQYFPASNWASWGNNRLIQQLQELEFFPYFIDLDAQQHSRHLQVGGRSKIRRQHDIIETRNIIVGHMKRNDPVTRRFLQYITMRTGELLVLVRDGKTGRVITAPPEEHLWTYRRKQGIGRASKNEWDNVLEVGPDYYDMTDSLREWRFGFQNYYDVFIWSFVPDEPPMDMYTVVVTVEFRAFNIQKGNITSRTTRELGSSPYLFYNKANAVEDEVLFPDEGVSNKKRVHFREIRNGVSRIETPNLPSRIRQLETSLALAREGKDPAAAFEETLDSDEGSIWALPRIWQTGFGQLRQGTLSVQQRKLLNRTGLDTINQSQLLADRLEDADFMEIMERDRSFGFKESFHQGDLEPGSSEKYFQVQDKIGAMLKIAHTGATDWVLFLVEILDWLQIRADYDDYADDPAAPWPHPFVVQDLVQAFLMVAMFFPESIVTDKVTAFLKSGECESFKKSLLFRPQERGQSLPDRKSRTSYKFRDKKFWDEWNKVAKGPGHYTETFPLEWSIAIRPTIAKR</sequence>
<dbReference type="OrthoDB" id="5326588at2759"/>
<proteinExistence type="predicted"/>
<dbReference type="AlphaFoldDB" id="A0A6V8R259"/>
<evidence type="ECO:0000256" key="1">
    <source>
        <dbReference type="SAM" id="Coils"/>
    </source>
</evidence>
<feature type="compositionally biased region" description="Acidic residues" evidence="2">
    <location>
        <begin position="458"/>
        <end position="479"/>
    </location>
</feature>
<accession>A0A6V8R259</accession>
<evidence type="ECO:0000313" key="3">
    <source>
        <dbReference type="EMBL" id="GFP59097.1"/>
    </source>
</evidence>
<protein>
    <submittedName>
        <fullName evidence="3">Uncharacterized protein</fullName>
    </submittedName>
</protein>